<dbReference type="KEGG" id="pcu:PC_RS10485"/>
<evidence type="ECO:0000259" key="1">
    <source>
        <dbReference type="Pfam" id="PF13612"/>
    </source>
</evidence>
<name>A0A2P9H9X7_PARUW</name>
<dbReference type="InterPro" id="IPR025668">
    <property type="entry name" value="Tnp_DDE_dom"/>
</dbReference>
<evidence type="ECO:0000313" key="3">
    <source>
        <dbReference type="Proteomes" id="UP000000529"/>
    </source>
</evidence>
<organism evidence="2 3">
    <name type="scientific">Protochlamydia amoebophila (strain UWE25)</name>
    <dbReference type="NCBI Taxonomy" id="264201"/>
    <lineage>
        <taxon>Bacteria</taxon>
        <taxon>Pseudomonadati</taxon>
        <taxon>Chlamydiota</taxon>
        <taxon>Chlamydiia</taxon>
        <taxon>Parachlamydiales</taxon>
        <taxon>Parachlamydiaceae</taxon>
        <taxon>Candidatus Protochlamydia</taxon>
    </lineage>
</organism>
<gene>
    <name evidence="2" type="ORF">PC_RS10485</name>
</gene>
<proteinExistence type="predicted"/>
<keyword evidence="3" id="KW-1185">Reference proteome</keyword>
<accession>A0A2P9H9X7</accession>
<dbReference type="AlphaFoldDB" id="A0A2P9H9X7"/>
<dbReference type="Proteomes" id="UP000000529">
    <property type="component" value="Chromosome"/>
</dbReference>
<dbReference type="Pfam" id="PF13612">
    <property type="entry name" value="DDE_Tnp_1_3"/>
    <property type="match status" value="1"/>
</dbReference>
<sequence length="47" mass="5505">MTEIAFINSIGIDVCHHKRMKRNKVFKSLAKKRENNLRMVFSDLNGI</sequence>
<evidence type="ECO:0000313" key="2">
    <source>
        <dbReference type="EMBL" id="SPJ31782.1"/>
    </source>
</evidence>
<dbReference type="EMBL" id="BX908798">
    <property type="protein sequence ID" value="SPJ31782.1"/>
    <property type="molecule type" value="Genomic_DNA"/>
</dbReference>
<protein>
    <recommendedName>
        <fullName evidence="1">Transposase DDE domain-containing protein</fullName>
    </recommendedName>
</protein>
<feature type="domain" description="Transposase DDE" evidence="1">
    <location>
        <begin position="2"/>
        <end position="34"/>
    </location>
</feature>
<reference evidence="2 3" key="1">
    <citation type="journal article" date="2004" name="Science">
        <title>Illuminating the evolutionary history of chlamydiae.</title>
        <authorList>
            <person name="Horn M."/>
            <person name="Collingro A."/>
            <person name="Schmitz-Esser S."/>
            <person name="Beier C.L."/>
            <person name="Purkhold U."/>
            <person name="Fartmann B."/>
            <person name="Brandt P."/>
            <person name="Nyakatura G.J."/>
            <person name="Droege M."/>
            <person name="Frishman D."/>
            <person name="Rattei T."/>
            <person name="Mewes H."/>
            <person name="Wagner M."/>
        </authorList>
    </citation>
    <scope>NUCLEOTIDE SEQUENCE [LARGE SCALE GENOMIC DNA]</scope>
    <source>
        <strain evidence="2 3">UWE25</strain>
    </source>
</reference>